<evidence type="ECO:0000313" key="4">
    <source>
        <dbReference type="Proteomes" id="UP000050794"/>
    </source>
</evidence>
<organism evidence="4 5">
    <name type="scientific">Toxocara canis</name>
    <name type="common">Canine roundworm</name>
    <dbReference type="NCBI Taxonomy" id="6265"/>
    <lineage>
        <taxon>Eukaryota</taxon>
        <taxon>Metazoa</taxon>
        <taxon>Ecdysozoa</taxon>
        <taxon>Nematoda</taxon>
        <taxon>Chromadorea</taxon>
        <taxon>Rhabditida</taxon>
        <taxon>Spirurina</taxon>
        <taxon>Ascaridomorpha</taxon>
        <taxon>Ascaridoidea</taxon>
        <taxon>Toxocaridae</taxon>
        <taxon>Toxocara</taxon>
    </lineage>
</organism>
<keyword evidence="1" id="KW-0812">Transmembrane</keyword>
<feature type="chain" id="PRO_5044553731" evidence="2">
    <location>
        <begin position="26"/>
        <end position="750"/>
    </location>
</feature>
<feature type="transmembrane region" description="Helical" evidence="1">
    <location>
        <begin position="568"/>
        <end position="586"/>
    </location>
</feature>
<keyword evidence="1" id="KW-0472">Membrane</keyword>
<keyword evidence="2" id="KW-0732">Signal</keyword>
<dbReference type="Proteomes" id="UP000050794">
    <property type="component" value="Unassembled WGS sequence"/>
</dbReference>
<evidence type="ECO:0000313" key="5">
    <source>
        <dbReference type="WBParaSite" id="TCNE_0001822001-mRNA-1"/>
    </source>
</evidence>
<dbReference type="InterPro" id="IPR009030">
    <property type="entry name" value="Growth_fac_rcpt_cys_sf"/>
</dbReference>
<dbReference type="PANTHER" id="PTHR21274">
    <property type="entry name" value="MECKELIN"/>
    <property type="match status" value="1"/>
</dbReference>
<evidence type="ECO:0000313" key="3">
    <source>
        <dbReference type="EMBL" id="VDM49537.1"/>
    </source>
</evidence>
<feature type="transmembrane region" description="Helical" evidence="1">
    <location>
        <begin position="487"/>
        <end position="508"/>
    </location>
</feature>
<name>A0A183VBU6_TOXCA</name>
<proteinExistence type="predicted"/>
<gene>
    <name evidence="3" type="ORF">TCNE_LOCUS18216</name>
</gene>
<dbReference type="GO" id="GO:0060271">
    <property type="term" value="P:cilium assembly"/>
    <property type="evidence" value="ECO:0007669"/>
    <property type="project" value="InterPro"/>
</dbReference>
<dbReference type="AlphaFoldDB" id="A0A183VBU6"/>
<dbReference type="EMBL" id="UYWY01025255">
    <property type="protein sequence ID" value="VDM49537.1"/>
    <property type="molecule type" value="Genomic_DNA"/>
</dbReference>
<evidence type="ECO:0000256" key="1">
    <source>
        <dbReference type="SAM" id="Phobius"/>
    </source>
</evidence>
<reference evidence="3 4" key="2">
    <citation type="submission" date="2018-11" db="EMBL/GenBank/DDBJ databases">
        <authorList>
            <consortium name="Pathogen Informatics"/>
        </authorList>
    </citation>
    <scope>NUCLEOTIDE SEQUENCE [LARGE SCALE GENOMIC DNA]</scope>
</reference>
<dbReference type="SUPFAM" id="SSF57184">
    <property type="entry name" value="Growth factor receptor domain"/>
    <property type="match status" value="1"/>
</dbReference>
<dbReference type="InterPro" id="IPR019170">
    <property type="entry name" value="Meckelin"/>
</dbReference>
<accession>A0A183VBU6</accession>
<feature type="transmembrane region" description="Helical" evidence="1">
    <location>
        <begin position="703"/>
        <end position="725"/>
    </location>
</feature>
<dbReference type="Pfam" id="PF09773">
    <property type="entry name" value="Meckelin"/>
    <property type="match status" value="1"/>
</dbReference>
<feature type="signal peptide" evidence="2">
    <location>
        <begin position="1"/>
        <end position="25"/>
    </location>
</feature>
<dbReference type="PANTHER" id="PTHR21274:SF0">
    <property type="entry name" value="MECKELIN"/>
    <property type="match status" value="1"/>
</dbReference>
<keyword evidence="1" id="KW-1133">Transmembrane helix</keyword>
<protein>
    <submittedName>
        <fullName evidence="5">Meckelin</fullName>
    </submittedName>
</protein>
<keyword evidence="4" id="KW-1185">Reference proteome</keyword>
<dbReference type="WBParaSite" id="TCNE_0001822001-mRNA-1">
    <property type="protein sequence ID" value="TCNE_0001822001-mRNA-1"/>
    <property type="gene ID" value="TCNE_0001822001"/>
</dbReference>
<evidence type="ECO:0000256" key="2">
    <source>
        <dbReference type="SAM" id="SignalP"/>
    </source>
</evidence>
<sequence>MYYYFQRAPIHLLLHLALLTRYCYHGQSISLFDYITPEDCTHAQYYDTSHLRCMPCANGTVATADNLNCECPRGYATTPHGCERCTNGKIASEDGHFCIDCIGSNNSSASDLSGRCGRCPGGEISVASISPQNTLTKRICKRCPNGTMVSSDYLYCIPCSTLYNNTCACTRGSCNKKNDFLEPSSLYVIEIGDGTKRISEYIRDNINEAEQRCSIGDSKSCQQLANFCVLQNYRKEPQSACTLFDAIYNKDRFNTWRDGMPSLFYYNTETSVELFRENAIPALFHFDRSFPNSELDILLVQYSLNGSFVGMQKLTDSDLHVCSYSKEQIQFGVKYHRKCRITIESLLRTNPTPIFAEFYLRFTNEKNIRQLYAIPILDENLRQGGQFVNRLSADEIAKWILTRRTYFVDGLTLSKSDRNSTSASYIRYPAYTSIEIQIQARKGGRIMPPFIRIRHAEIEERSNVAPEMEFNVNYFMDGTKHYKDIEITMSVLGTLSIICAAISAYSWGRRAGKIIADVATMGKLMLFECAILGDVFLIVIIAMASFITFGYKAQKLPYYVMLSQQQEWSFVAYLISATTLKFIAMVHKSAHLMLTKTFFTDWERPLPTVVSNTQHPPSADLDRRLSSATPTVIWSRTYLIANEWNELQNYRKTNIAVQMITMIALLKWLNFENWAAVAPGFSTEHQSPPYADSRLSRFALNSCLYLVIAMAQWIFHVLIVERILIDPFHNIIDLCSIANISVLSLTHPLY</sequence>
<reference evidence="5" key="1">
    <citation type="submission" date="2016-06" db="UniProtKB">
        <authorList>
            <consortium name="WormBaseParasite"/>
        </authorList>
    </citation>
    <scope>IDENTIFICATION</scope>
</reference>
<feature type="transmembrane region" description="Helical" evidence="1">
    <location>
        <begin position="529"/>
        <end position="548"/>
    </location>
</feature>
<dbReference type="GO" id="GO:0036038">
    <property type="term" value="C:MKS complex"/>
    <property type="evidence" value="ECO:0007669"/>
    <property type="project" value="InterPro"/>
</dbReference>